<reference evidence="1 2" key="1">
    <citation type="submission" date="2024-11" db="EMBL/GenBank/DDBJ databases">
        <authorList>
            <person name="Heng Y.C."/>
            <person name="Lim A.C.H."/>
            <person name="Lee J.K.Y."/>
            <person name="Kittelmann S."/>
        </authorList>
    </citation>
    <scope>NUCLEOTIDE SEQUENCE [LARGE SCALE GENOMIC DNA]</scope>
    <source>
        <strain evidence="1 2">WILCCON 0269</strain>
    </source>
</reference>
<proteinExistence type="predicted"/>
<organism evidence="1 2">
    <name type="scientific">Candidatus Clostridium eludens</name>
    <dbReference type="NCBI Taxonomy" id="3381663"/>
    <lineage>
        <taxon>Bacteria</taxon>
        <taxon>Bacillati</taxon>
        <taxon>Bacillota</taxon>
        <taxon>Clostridia</taxon>
        <taxon>Eubacteriales</taxon>
        <taxon>Clostridiaceae</taxon>
        <taxon>Clostridium</taxon>
    </lineage>
</organism>
<comment type="caution">
    <text evidence="1">The sequence shown here is derived from an EMBL/GenBank/DDBJ whole genome shotgun (WGS) entry which is preliminary data.</text>
</comment>
<accession>A0ABW8SP48</accession>
<dbReference type="RefSeq" id="WP_406793236.1">
    <property type="nucleotide sequence ID" value="NZ_JBJHZX010000026.1"/>
</dbReference>
<evidence type="ECO:0000313" key="2">
    <source>
        <dbReference type="Proteomes" id="UP001623660"/>
    </source>
</evidence>
<sequence>MENDKIFELMTKMYTEMKEGFNKIDELEEKVNKNTLMLEKQGKDIQLLAEGHKNLSEQMDRKFEELNKTIDRNYSLHDRAIKEISKTSSKGEKAYDFIKELSDKNFGN</sequence>
<name>A0ABW8SP48_9CLOT</name>
<evidence type="ECO:0000313" key="1">
    <source>
        <dbReference type="EMBL" id="MFL0197131.1"/>
    </source>
</evidence>
<dbReference type="Proteomes" id="UP001623660">
    <property type="component" value="Unassembled WGS sequence"/>
</dbReference>
<keyword evidence="2" id="KW-1185">Reference proteome</keyword>
<gene>
    <name evidence="1" type="ORF">ACJDU8_16430</name>
</gene>
<protein>
    <submittedName>
        <fullName evidence="1">Uncharacterized protein</fullName>
    </submittedName>
</protein>
<dbReference type="EMBL" id="JBJHZX010000026">
    <property type="protein sequence ID" value="MFL0197131.1"/>
    <property type="molecule type" value="Genomic_DNA"/>
</dbReference>